<evidence type="ECO:0008006" key="2">
    <source>
        <dbReference type="Google" id="ProtNLM"/>
    </source>
</evidence>
<proteinExistence type="predicted"/>
<sequence>MCKYSYPAVFKKEHTLYIGHFPDLDCPIAFGHSFEDAYEMAEEELLLLLYDREAGHKSIPHPTPAGKIAEEQGNIVLVIMIDTQTVSGP</sequence>
<protein>
    <recommendedName>
        <fullName evidence="2">HicB-like antitoxin of toxin-antitoxin system domain-containing protein</fullName>
    </recommendedName>
</protein>
<gene>
    <name evidence="1" type="ORF">PUP29_04350</name>
</gene>
<dbReference type="AlphaFoldDB" id="A0AAU8AB50"/>
<dbReference type="SUPFAM" id="SSF143100">
    <property type="entry name" value="TTHA1013/TTHA0281-like"/>
    <property type="match status" value="1"/>
</dbReference>
<reference evidence="1" key="1">
    <citation type="submission" date="2023-02" db="EMBL/GenBank/DDBJ databases">
        <title>Gut commensal Christensenella minuta modulates host metabolism via a new class of secondary bile acids.</title>
        <authorList>
            <person name="Liu C."/>
        </authorList>
    </citation>
    <scope>NUCLEOTIDE SEQUENCE</scope>
    <source>
        <strain evidence="1">CA70</strain>
    </source>
</reference>
<name>A0AAU8AB50_9FIRM</name>
<dbReference type="InterPro" id="IPR035069">
    <property type="entry name" value="TTHA1013/TTHA0281-like"/>
</dbReference>
<dbReference type="Gene3D" id="3.30.160.250">
    <property type="match status" value="1"/>
</dbReference>
<dbReference type="RefSeq" id="WP_079546997.1">
    <property type="nucleotide sequence ID" value="NZ_CP117826.1"/>
</dbReference>
<organism evidence="1">
    <name type="scientific">Christensenella massiliensis</name>
    <dbReference type="NCBI Taxonomy" id="1805714"/>
    <lineage>
        <taxon>Bacteria</taxon>
        <taxon>Bacillati</taxon>
        <taxon>Bacillota</taxon>
        <taxon>Clostridia</taxon>
        <taxon>Christensenellales</taxon>
        <taxon>Christensenellaceae</taxon>
        <taxon>Christensenella</taxon>
    </lineage>
</organism>
<accession>A0AAU8AB50</accession>
<evidence type="ECO:0000313" key="1">
    <source>
        <dbReference type="EMBL" id="XCC63152.1"/>
    </source>
</evidence>
<dbReference type="EMBL" id="CP117826">
    <property type="protein sequence ID" value="XCC63152.1"/>
    <property type="molecule type" value="Genomic_DNA"/>
</dbReference>